<comment type="subunit">
    <text evidence="9">The system is composed of three essential subunits: KdpA, KdpB and KdpC.</text>
</comment>
<comment type="function">
    <text evidence="9">Part of the high-affinity ATP-driven potassium transport (or Kdp) system, which catalyzes the hydrolysis of ATP coupled with the electrogenic transport of potassium into the cytoplasm. This subunit binds the periplasmic potassium ions and delivers the ions to the membrane domain of KdpB through an intramembrane tunnel.</text>
</comment>
<dbReference type="KEGG" id="rpx:Rpdx1_1120"/>
<dbReference type="OrthoDB" id="9763796at2"/>
<dbReference type="AlphaFoldDB" id="E6VDB1"/>
<dbReference type="Proteomes" id="UP000001402">
    <property type="component" value="Chromosome"/>
</dbReference>
<comment type="similarity">
    <text evidence="9">Belongs to the KdpA family.</text>
</comment>
<evidence type="ECO:0000256" key="3">
    <source>
        <dbReference type="ARBA" id="ARBA00022538"/>
    </source>
</evidence>
<proteinExistence type="inferred from homology"/>
<comment type="subcellular location">
    <subcellularLocation>
        <location evidence="9">Cell inner membrane</location>
        <topology evidence="9">Multi-pass membrane protein</topology>
    </subcellularLocation>
</comment>
<evidence type="ECO:0000313" key="11">
    <source>
        <dbReference type="Proteomes" id="UP000001402"/>
    </source>
</evidence>
<feature type="transmembrane region" description="Helical" evidence="9">
    <location>
        <begin position="177"/>
        <end position="195"/>
    </location>
</feature>
<evidence type="ECO:0000256" key="5">
    <source>
        <dbReference type="ARBA" id="ARBA00022958"/>
    </source>
</evidence>
<sequence length="567" mass="59212">MTLIGWIQILLFGAVVVALTAPLGAYLTAVFDGRRTWLSPVLVPVERALYRAAGVDPQHEQHWLSYALSLLLFHVGGFLLLYALLRLQAGLPLNPAAQGAVAPDLALNTAISFITNTNWQNYGGETTLSYLTQMLGLTHQNFLSAATGIVLAVALIRGFARASMTTVGSFWVDITRCTLYVLLPMCVPLALFLVWQGVPQTLGPYAEATTLEGARQTIALGPVASQVAIKMLGTNGGGFFNANAAHPFENPTALSNVVQMLAIFVIGAAMTNVFGRMVGNQRQGWAILAAMGVLFIVGVTVCYWAEANGTQALHALGLAGGNMEGKEVRFGIAASALFAVVTTAASCGAVNSMHDAFTALGGMIPLVNMELGEIVIGGVGAGLYGMLLFAILTVFIAGLMVGRTPEYVGKRIEAREVKMAMLAILILPLMMLGWTAIAVVYPPAVASMANAGPHGFSEVLYAFTSQAANNGSAFAGLSGNTPFYNLAGAVAMFVGRFWVIVPALAIAGSLAGKKSIRASSGTFPTTGALFVGLLIGVILIVGGLTFFPALAVGPLVEHLAMAAGQVF</sequence>
<keyword evidence="6 9" id="KW-1133">Transmembrane helix</keyword>
<feature type="transmembrane region" description="Helical" evidence="9">
    <location>
        <begin position="286"/>
        <end position="306"/>
    </location>
</feature>
<keyword evidence="7 9" id="KW-0406">Ion transport</keyword>
<dbReference type="STRING" id="652103.Rpdx1_1120"/>
<reference evidence="10" key="1">
    <citation type="submission" date="2010-12" db="EMBL/GenBank/DDBJ databases">
        <title>Complete sequence of Rhodopseudomonas palustris DX-1.</title>
        <authorList>
            <consortium name="US DOE Joint Genome Institute"/>
            <person name="Lucas S."/>
            <person name="Copeland A."/>
            <person name="Lapidus A."/>
            <person name="Cheng J.-F."/>
            <person name="Goodwin L."/>
            <person name="Pitluck S."/>
            <person name="Misra M."/>
            <person name="Chertkov O."/>
            <person name="Detter J.C."/>
            <person name="Han C."/>
            <person name="Tapia R."/>
            <person name="Land M."/>
            <person name="Hauser L."/>
            <person name="Kyrpides N."/>
            <person name="Ivanova N."/>
            <person name="Ovchinnikova G."/>
            <person name="Logan B."/>
            <person name="Oda Y."/>
            <person name="Harwood C."/>
            <person name="Woyke T."/>
        </authorList>
    </citation>
    <scope>NUCLEOTIDE SEQUENCE [LARGE SCALE GENOMIC DNA]</scope>
    <source>
        <strain evidence="10">DX-1</strain>
    </source>
</reference>
<protein>
    <recommendedName>
        <fullName evidence="9">Potassium-transporting ATPase potassium-binding subunit</fullName>
    </recommendedName>
    <alternativeName>
        <fullName evidence="9">ATP phosphohydrolase [potassium-transporting] A chain</fullName>
    </alternativeName>
    <alternativeName>
        <fullName evidence="9">Potassium-binding and translocating subunit A</fullName>
    </alternativeName>
    <alternativeName>
        <fullName evidence="9">Potassium-translocating ATPase A chain</fullName>
    </alternativeName>
</protein>
<dbReference type="GO" id="GO:0008556">
    <property type="term" value="F:P-type potassium transmembrane transporter activity"/>
    <property type="evidence" value="ECO:0007669"/>
    <property type="project" value="InterPro"/>
</dbReference>
<evidence type="ECO:0000256" key="9">
    <source>
        <dbReference type="HAMAP-Rule" id="MF_00275"/>
    </source>
</evidence>
<evidence type="ECO:0000256" key="8">
    <source>
        <dbReference type="ARBA" id="ARBA00023136"/>
    </source>
</evidence>
<feature type="transmembrane region" description="Helical" evidence="9">
    <location>
        <begin position="422"/>
        <end position="441"/>
    </location>
</feature>
<feature type="transmembrane region" description="Helical" evidence="9">
    <location>
        <begin position="528"/>
        <end position="551"/>
    </location>
</feature>
<dbReference type="eggNOG" id="COG2060">
    <property type="taxonomic scope" value="Bacteria"/>
</dbReference>
<dbReference type="Pfam" id="PF03814">
    <property type="entry name" value="KdpA"/>
    <property type="match status" value="1"/>
</dbReference>
<feature type="transmembrane region" description="Helical" evidence="9">
    <location>
        <begin position="6"/>
        <end position="29"/>
    </location>
</feature>
<evidence type="ECO:0000256" key="6">
    <source>
        <dbReference type="ARBA" id="ARBA00022989"/>
    </source>
</evidence>
<dbReference type="HOGENOM" id="CLU_018614_3_0_5"/>
<feature type="transmembrane region" description="Helical" evidence="9">
    <location>
        <begin position="330"/>
        <end position="350"/>
    </location>
</feature>
<organism evidence="10 11">
    <name type="scientific">Rhodopseudomonas palustris (strain DX-1)</name>
    <dbReference type="NCBI Taxonomy" id="652103"/>
    <lineage>
        <taxon>Bacteria</taxon>
        <taxon>Pseudomonadati</taxon>
        <taxon>Pseudomonadota</taxon>
        <taxon>Alphaproteobacteria</taxon>
        <taxon>Hyphomicrobiales</taxon>
        <taxon>Nitrobacteraceae</taxon>
        <taxon>Rhodopseudomonas</taxon>
    </lineage>
</organism>
<evidence type="ECO:0000256" key="4">
    <source>
        <dbReference type="ARBA" id="ARBA00022692"/>
    </source>
</evidence>
<feature type="transmembrane region" description="Helical" evidence="9">
    <location>
        <begin position="63"/>
        <end position="85"/>
    </location>
</feature>
<gene>
    <name evidence="9" type="primary">kdpA</name>
    <name evidence="10" type="ordered locus">Rpdx1_1120</name>
</gene>
<dbReference type="PANTHER" id="PTHR30607:SF2">
    <property type="entry name" value="POTASSIUM-TRANSPORTING ATPASE POTASSIUM-BINDING SUBUNIT"/>
    <property type="match status" value="1"/>
</dbReference>
<feature type="transmembrane region" description="Helical" evidence="9">
    <location>
        <begin position="382"/>
        <end position="401"/>
    </location>
</feature>
<evidence type="ECO:0000313" key="10">
    <source>
        <dbReference type="EMBL" id="ADU42746.1"/>
    </source>
</evidence>
<keyword evidence="8 9" id="KW-0472">Membrane</keyword>
<name>E6VDB1_RHOPX</name>
<keyword evidence="1 9" id="KW-0813">Transport</keyword>
<dbReference type="BioCyc" id="RPAL652103:RPDX1_RS05555-MONOMER"/>
<dbReference type="HAMAP" id="MF_00275">
    <property type="entry name" value="KdpA"/>
    <property type="match status" value="1"/>
</dbReference>
<accession>E6VDB1</accession>
<dbReference type="GO" id="GO:0005886">
    <property type="term" value="C:plasma membrane"/>
    <property type="evidence" value="ECO:0007669"/>
    <property type="project" value="UniProtKB-SubCell"/>
</dbReference>
<keyword evidence="2 9" id="KW-1003">Cell membrane</keyword>
<dbReference type="GO" id="GO:0030955">
    <property type="term" value="F:potassium ion binding"/>
    <property type="evidence" value="ECO:0007669"/>
    <property type="project" value="UniProtKB-UniRule"/>
</dbReference>
<dbReference type="EMBL" id="CP002418">
    <property type="protein sequence ID" value="ADU42746.1"/>
    <property type="molecule type" value="Genomic_DNA"/>
</dbReference>
<keyword evidence="4 9" id="KW-0812">Transmembrane</keyword>
<dbReference type="PIRSF" id="PIRSF001294">
    <property type="entry name" value="K_ATPaseA"/>
    <property type="match status" value="1"/>
</dbReference>
<evidence type="ECO:0000256" key="7">
    <source>
        <dbReference type="ARBA" id="ARBA00023065"/>
    </source>
</evidence>
<dbReference type="InterPro" id="IPR004623">
    <property type="entry name" value="KdpA"/>
</dbReference>
<feature type="transmembrane region" description="Helical" evidence="9">
    <location>
        <begin position="483"/>
        <end position="507"/>
    </location>
</feature>
<keyword evidence="5 9" id="KW-0630">Potassium</keyword>
<dbReference type="NCBIfam" id="TIGR00680">
    <property type="entry name" value="kdpA"/>
    <property type="match status" value="1"/>
</dbReference>
<keyword evidence="9" id="KW-0997">Cell inner membrane</keyword>
<dbReference type="PANTHER" id="PTHR30607">
    <property type="entry name" value="POTASSIUM-TRANSPORTING ATPASE A CHAIN"/>
    <property type="match status" value="1"/>
</dbReference>
<evidence type="ECO:0000256" key="2">
    <source>
        <dbReference type="ARBA" id="ARBA00022475"/>
    </source>
</evidence>
<feature type="transmembrane region" description="Helical" evidence="9">
    <location>
        <begin position="257"/>
        <end position="274"/>
    </location>
</feature>
<evidence type="ECO:0000256" key="1">
    <source>
        <dbReference type="ARBA" id="ARBA00022448"/>
    </source>
</evidence>
<feature type="transmembrane region" description="Helical" evidence="9">
    <location>
        <begin position="137"/>
        <end position="156"/>
    </location>
</feature>
<keyword evidence="3 9" id="KW-0633">Potassium transport</keyword>